<proteinExistence type="predicted"/>
<dbReference type="Proteomes" id="UP000606786">
    <property type="component" value="Unassembled WGS sequence"/>
</dbReference>
<keyword evidence="2" id="KW-1185">Reference proteome</keyword>
<dbReference type="EMBL" id="CAJHJT010000034">
    <property type="protein sequence ID" value="CAD7002258.1"/>
    <property type="molecule type" value="Genomic_DNA"/>
</dbReference>
<comment type="caution">
    <text evidence="1">The sequence shown here is derived from an EMBL/GenBank/DDBJ whole genome shotgun (WGS) entry which is preliminary data.</text>
</comment>
<organism evidence="1 2">
    <name type="scientific">Ceratitis capitata</name>
    <name type="common">Mediterranean fruit fly</name>
    <name type="synonym">Tephritis capitata</name>
    <dbReference type="NCBI Taxonomy" id="7213"/>
    <lineage>
        <taxon>Eukaryota</taxon>
        <taxon>Metazoa</taxon>
        <taxon>Ecdysozoa</taxon>
        <taxon>Arthropoda</taxon>
        <taxon>Hexapoda</taxon>
        <taxon>Insecta</taxon>
        <taxon>Pterygota</taxon>
        <taxon>Neoptera</taxon>
        <taxon>Endopterygota</taxon>
        <taxon>Diptera</taxon>
        <taxon>Brachycera</taxon>
        <taxon>Muscomorpha</taxon>
        <taxon>Tephritoidea</taxon>
        <taxon>Tephritidae</taxon>
        <taxon>Ceratitis</taxon>
        <taxon>Ceratitis</taxon>
    </lineage>
</organism>
<gene>
    <name evidence="1" type="ORF">CCAP1982_LOCUS10754</name>
</gene>
<accession>A0A811UVC3</accession>
<evidence type="ECO:0000313" key="1">
    <source>
        <dbReference type="EMBL" id="CAD7002258.1"/>
    </source>
</evidence>
<name>A0A811UVC3_CERCA</name>
<protein>
    <submittedName>
        <fullName evidence="1">(Mediterranean fruit fly) hypothetical protein</fullName>
    </submittedName>
</protein>
<dbReference type="AlphaFoldDB" id="A0A811UVC3"/>
<evidence type="ECO:0000313" key="2">
    <source>
        <dbReference type="Proteomes" id="UP000606786"/>
    </source>
</evidence>
<reference evidence="1" key="1">
    <citation type="submission" date="2020-11" db="EMBL/GenBank/DDBJ databases">
        <authorList>
            <person name="Whitehead M."/>
        </authorList>
    </citation>
    <scope>NUCLEOTIDE SEQUENCE</scope>
    <source>
        <strain evidence="1">EGII</strain>
    </source>
</reference>
<sequence>MNYPTCGLTSAIKLPRRQGCVEGVWTAGIPVRRALTQRFAERRDAASATEMHCKASEHTAASNELLIPVFHASNAISSAATNVYSTPASATVGGV</sequence>